<feature type="compositionally biased region" description="Basic and acidic residues" evidence="1">
    <location>
        <begin position="305"/>
        <end position="330"/>
    </location>
</feature>
<feature type="signal peptide" evidence="2">
    <location>
        <begin position="1"/>
        <end position="30"/>
    </location>
</feature>
<feature type="compositionally biased region" description="Acidic residues" evidence="1">
    <location>
        <begin position="263"/>
        <end position="273"/>
    </location>
</feature>
<evidence type="ECO:0000256" key="1">
    <source>
        <dbReference type="SAM" id="MobiDB-lite"/>
    </source>
</evidence>
<sequence>MANSVFLAVTRRFPLVFFFLFLASSLCLFGTEVVPTSDSDDAGWEPPVGPNVRDLRAPAGSRRLPGYIVTSGKGRPRVPSPDFVLDSEEDSLTSDRDDVVMKDVGAKEPQEEAGCDEGRLEGAGGGDDIAHATAECTEDNLKFNAGEGGDVTMGAEDTLESSAGEEGDVDMSIGDDLVPSGEKGGVSGLADGMAPEVKELESSDESDVPRKRAKVRVKKTVMSSSSEPAEDDEDTTFRGEKAQAGKSKGNGKGKERERASTEEGSEYEEEDEVTAYKNGTTSKKSSSGKGKAREQAQPQAQTADATKDKARTARREKKNAAKRAERHRWALEYPEEAVRQRQESGRDRSPVVATVWSELITQLTGRELAVQTAIAGHAY</sequence>
<dbReference type="Proteomes" id="UP001215280">
    <property type="component" value="Unassembled WGS sequence"/>
</dbReference>
<feature type="chain" id="PRO_5042294955" description="Transmembrane protein" evidence="2">
    <location>
        <begin position="31"/>
        <end position="379"/>
    </location>
</feature>
<protein>
    <recommendedName>
        <fullName evidence="5">Transmembrane protein</fullName>
    </recommendedName>
</protein>
<dbReference type="EMBL" id="JARJLG010000187">
    <property type="protein sequence ID" value="KAJ7730842.1"/>
    <property type="molecule type" value="Genomic_DNA"/>
</dbReference>
<keyword evidence="4" id="KW-1185">Reference proteome</keyword>
<accession>A0AAD7HXT4</accession>
<reference evidence="3" key="1">
    <citation type="submission" date="2023-03" db="EMBL/GenBank/DDBJ databases">
        <title>Massive genome expansion in bonnet fungi (Mycena s.s.) driven by repeated elements and novel gene families across ecological guilds.</title>
        <authorList>
            <consortium name="Lawrence Berkeley National Laboratory"/>
            <person name="Harder C.B."/>
            <person name="Miyauchi S."/>
            <person name="Viragh M."/>
            <person name="Kuo A."/>
            <person name="Thoen E."/>
            <person name="Andreopoulos B."/>
            <person name="Lu D."/>
            <person name="Skrede I."/>
            <person name="Drula E."/>
            <person name="Henrissat B."/>
            <person name="Morin E."/>
            <person name="Kohler A."/>
            <person name="Barry K."/>
            <person name="LaButti K."/>
            <person name="Morin E."/>
            <person name="Salamov A."/>
            <person name="Lipzen A."/>
            <person name="Mereny Z."/>
            <person name="Hegedus B."/>
            <person name="Baldrian P."/>
            <person name="Stursova M."/>
            <person name="Weitz H."/>
            <person name="Taylor A."/>
            <person name="Grigoriev I.V."/>
            <person name="Nagy L.G."/>
            <person name="Martin F."/>
            <person name="Kauserud H."/>
        </authorList>
    </citation>
    <scope>NUCLEOTIDE SEQUENCE</scope>
    <source>
        <strain evidence="3">CBHHK188m</strain>
    </source>
</reference>
<organism evidence="3 4">
    <name type="scientific">Mycena maculata</name>
    <dbReference type="NCBI Taxonomy" id="230809"/>
    <lineage>
        <taxon>Eukaryota</taxon>
        <taxon>Fungi</taxon>
        <taxon>Dikarya</taxon>
        <taxon>Basidiomycota</taxon>
        <taxon>Agaricomycotina</taxon>
        <taxon>Agaricomycetes</taxon>
        <taxon>Agaricomycetidae</taxon>
        <taxon>Agaricales</taxon>
        <taxon>Marasmiineae</taxon>
        <taxon>Mycenaceae</taxon>
        <taxon>Mycena</taxon>
    </lineage>
</organism>
<evidence type="ECO:0008006" key="5">
    <source>
        <dbReference type="Google" id="ProtNLM"/>
    </source>
</evidence>
<proteinExistence type="predicted"/>
<gene>
    <name evidence="3" type="ORF">DFH07DRAFT_158132</name>
</gene>
<name>A0AAD7HXT4_9AGAR</name>
<feature type="region of interest" description="Disordered" evidence="1">
    <location>
        <begin position="70"/>
        <end position="95"/>
    </location>
</feature>
<feature type="region of interest" description="Disordered" evidence="1">
    <location>
        <begin position="144"/>
        <end position="330"/>
    </location>
</feature>
<evidence type="ECO:0000313" key="3">
    <source>
        <dbReference type="EMBL" id="KAJ7730842.1"/>
    </source>
</evidence>
<feature type="compositionally biased region" description="Basic and acidic residues" evidence="1">
    <location>
        <begin position="252"/>
        <end position="261"/>
    </location>
</feature>
<feature type="compositionally biased region" description="Acidic residues" evidence="1">
    <location>
        <begin position="157"/>
        <end position="169"/>
    </location>
</feature>
<evidence type="ECO:0000256" key="2">
    <source>
        <dbReference type="SAM" id="SignalP"/>
    </source>
</evidence>
<keyword evidence="2" id="KW-0732">Signal</keyword>
<dbReference type="AlphaFoldDB" id="A0AAD7HXT4"/>
<evidence type="ECO:0000313" key="4">
    <source>
        <dbReference type="Proteomes" id="UP001215280"/>
    </source>
</evidence>
<feature type="compositionally biased region" description="Low complexity" evidence="1">
    <location>
        <begin position="279"/>
        <end position="304"/>
    </location>
</feature>
<comment type="caution">
    <text evidence="3">The sequence shown here is derived from an EMBL/GenBank/DDBJ whole genome shotgun (WGS) entry which is preliminary data.</text>
</comment>